<evidence type="ECO:0000313" key="2">
    <source>
        <dbReference type="EMBL" id="QUS53966.1"/>
    </source>
</evidence>
<gene>
    <name evidence="2" type="ORF">KGB56_10970</name>
</gene>
<dbReference type="RefSeq" id="WP_075698536.1">
    <property type="nucleotide sequence ID" value="NZ_CP074126.1"/>
</dbReference>
<feature type="region of interest" description="Disordered" evidence="1">
    <location>
        <begin position="135"/>
        <end position="154"/>
    </location>
</feature>
<dbReference type="Proteomes" id="UP000680706">
    <property type="component" value="Chromosome"/>
</dbReference>
<evidence type="ECO:0000313" key="3">
    <source>
        <dbReference type="Proteomes" id="UP000680706"/>
    </source>
</evidence>
<keyword evidence="3" id="KW-1185">Reference proteome</keyword>
<reference evidence="2 3" key="1">
    <citation type="journal article" date="2021" name="Angew. Chem. Int. Ed. Engl.">
        <title>A novel family of nonribosomal peptides modulate collective behavior in Pseudovibrio bacteria isolated from marine sponges.</title>
        <authorList>
            <person name="Ioca L.P."/>
            <person name="Dai Y."/>
            <person name="Kunakom S."/>
            <person name="Diaz-Espinosa J."/>
            <person name="Krunic A."/>
            <person name="Crnkovic C.M."/>
            <person name="Orjala J."/>
            <person name="Sanchez L.M."/>
            <person name="Ferreira A.G."/>
            <person name="Berlinck R.G.S."/>
            <person name="Eustaquio A.S."/>
        </authorList>
    </citation>
    <scope>NUCLEOTIDE SEQUENCE [LARGE SCALE GENOMIC DNA]</scope>
    <source>
        <strain evidence="2 3">Ab134</strain>
    </source>
</reference>
<sequence length="216" mass="25002">MITVTRHFKSVDHFQKWGARVAGDWDLSKEALAQYKSILADPDALRPWQFSEGEDYELSDLMELGEMEVTEIDQERAAAEEVCRHLSKTLMRLEKHNNGTGSDRYQALQSEYEVSAKKCELLEEKLQALKIQRQEINQSRKRQKKQKRRTSEPLQASVTRTDECLVIRVGGSVCSVIPCNEKVRRKKSYKNPDPVPKQERSLRALALKQKLLNQCR</sequence>
<accession>A0ABX8AL88</accession>
<proteinExistence type="predicted"/>
<evidence type="ECO:0000256" key="1">
    <source>
        <dbReference type="SAM" id="MobiDB-lite"/>
    </source>
</evidence>
<dbReference type="EMBL" id="CP074126">
    <property type="protein sequence ID" value="QUS53966.1"/>
    <property type="molecule type" value="Genomic_DNA"/>
</dbReference>
<name>A0ABX8AL88_9HYPH</name>
<feature type="compositionally biased region" description="Basic residues" evidence="1">
    <location>
        <begin position="139"/>
        <end position="148"/>
    </location>
</feature>
<organism evidence="2 3">
    <name type="scientific">Pseudovibrio brasiliensis</name>
    <dbReference type="NCBI Taxonomy" id="1898042"/>
    <lineage>
        <taxon>Bacteria</taxon>
        <taxon>Pseudomonadati</taxon>
        <taxon>Pseudomonadota</taxon>
        <taxon>Alphaproteobacteria</taxon>
        <taxon>Hyphomicrobiales</taxon>
        <taxon>Stappiaceae</taxon>
        <taxon>Pseudovibrio</taxon>
    </lineage>
</organism>
<protein>
    <submittedName>
        <fullName evidence="2">Uncharacterized protein</fullName>
    </submittedName>
</protein>